<reference evidence="1" key="1">
    <citation type="submission" date="2021-01" db="EMBL/GenBank/DDBJ databases">
        <authorList>
            <person name="Corre E."/>
            <person name="Pelletier E."/>
            <person name="Niang G."/>
            <person name="Scheremetjew M."/>
            <person name="Finn R."/>
            <person name="Kale V."/>
            <person name="Holt S."/>
            <person name="Cochrane G."/>
            <person name="Meng A."/>
            <person name="Brown T."/>
            <person name="Cohen L."/>
        </authorList>
    </citation>
    <scope>NUCLEOTIDE SEQUENCE</scope>
    <source>
        <strain evidence="1">CCMP3328</strain>
    </source>
</reference>
<dbReference type="AlphaFoldDB" id="A0A7R9WSP8"/>
<gene>
    <name evidence="1" type="ORF">CAUS1442_LOCUS5756</name>
</gene>
<sequence>MNLSYEYSTPVTIKDKALCESTDGCFDLVIPNNVTVLAAYNCDRQKPGKKLHKMPAEKQIYRADYVRQHFVHYSTITASTMLNYTVYGNKFGSAVTFPDPLSRFGDEVNEGLMVHSKAVARQDTAGWLRHCNVKGGGDGFCRIGFPWPDGAEERGETKDADGWKYNCYLNPKIDDFWVPKLEKAMAKYSHLLQGK</sequence>
<protein>
    <submittedName>
        <fullName evidence="1">Uncharacterized protein</fullName>
    </submittedName>
</protein>
<accession>A0A7R9WSP8</accession>
<dbReference type="EMBL" id="HBEF01009176">
    <property type="protein sequence ID" value="CAD8333654.1"/>
    <property type="molecule type" value="Transcribed_RNA"/>
</dbReference>
<organism evidence="1">
    <name type="scientific">Craspedostauros australis</name>
    <dbReference type="NCBI Taxonomy" id="1486917"/>
    <lineage>
        <taxon>Eukaryota</taxon>
        <taxon>Sar</taxon>
        <taxon>Stramenopiles</taxon>
        <taxon>Ochrophyta</taxon>
        <taxon>Bacillariophyta</taxon>
        <taxon>Bacillariophyceae</taxon>
        <taxon>Bacillariophycidae</taxon>
        <taxon>Naviculales</taxon>
        <taxon>Naviculaceae</taxon>
        <taxon>Craspedostauros</taxon>
    </lineage>
</organism>
<evidence type="ECO:0000313" key="1">
    <source>
        <dbReference type="EMBL" id="CAD8333654.1"/>
    </source>
</evidence>
<name>A0A7R9WSP8_9STRA</name>
<proteinExistence type="predicted"/>